<keyword evidence="2" id="KW-1133">Transmembrane helix</keyword>
<protein>
    <submittedName>
        <fullName evidence="3">MYXO-CTERM domain-containing protein</fullName>
    </submittedName>
</protein>
<evidence type="ECO:0000256" key="1">
    <source>
        <dbReference type="SAM" id="MobiDB-lite"/>
    </source>
</evidence>
<name>A0A7W9DSP7_9ACTN</name>
<keyword evidence="4" id="KW-1185">Reference proteome</keyword>
<dbReference type="Pfam" id="PF12730">
    <property type="entry name" value="ABC2_membrane_4"/>
    <property type="match status" value="1"/>
</dbReference>
<evidence type="ECO:0000256" key="2">
    <source>
        <dbReference type="SAM" id="Phobius"/>
    </source>
</evidence>
<dbReference type="AlphaFoldDB" id="A0A7W9DSP7"/>
<accession>A0A7W9DSP7</accession>
<evidence type="ECO:0000313" key="3">
    <source>
        <dbReference type="EMBL" id="MBB5629798.1"/>
    </source>
</evidence>
<proteinExistence type="predicted"/>
<dbReference type="EMBL" id="JACHBR010000001">
    <property type="protein sequence ID" value="MBB5629798.1"/>
    <property type="molecule type" value="Genomic_DNA"/>
</dbReference>
<feature type="region of interest" description="Disordered" evidence="1">
    <location>
        <begin position="1"/>
        <end position="28"/>
    </location>
</feature>
<feature type="transmembrane region" description="Helical" evidence="2">
    <location>
        <begin position="91"/>
        <end position="110"/>
    </location>
</feature>
<feature type="transmembrane region" description="Helical" evidence="2">
    <location>
        <begin position="49"/>
        <end position="71"/>
    </location>
</feature>
<gene>
    <name evidence="3" type="ORF">BJ981_005497</name>
</gene>
<evidence type="ECO:0000313" key="4">
    <source>
        <dbReference type="Proteomes" id="UP000588112"/>
    </source>
</evidence>
<feature type="transmembrane region" description="Helical" evidence="2">
    <location>
        <begin position="177"/>
        <end position="201"/>
    </location>
</feature>
<dbReference type="Proteomes" id="UP000588112">
    <property type="component" value="Unassembled WGS sequence"/>
</dbReference>
<comment type="caution">
    <text evidence="3">The sequence shown here is derived from an EMBL/GenBank/DDBJ whole genome shotgun (WGS) entry which is preliminary data.</text>
</comment>
<feature type="transmembrane region" description="Helical" evidence="2">
    <location>
        <begin position="208"/>
        <end position="226"/>
    </location>
</feature>
<organism evidence="3 4">
    <name type="scientific">Sphaerisporangium krabiense</name>
    <dbReference type="NCBI Taxonomy" id="763782"/>
    <lineage>
        <taxon>Bacteria</taxon>
        <taxon>Bacillati</taxon>
        <taxon>Actinomycetota</taxon>
        <taxon>Actinomycetes</taxon>
        <taxon>Streptosporangiales</taxon>
        <taxon>Streptosporangiaceae</taxon>
        <taxon>Sphaerisporangium</taxon>
    </lineage>
</organism>
<keyword evidence="2" id="KW-0472">Membrane</keyword>
<feature type="transmembrane region" description="Helical" evidence="2">
    <location>
        <begin position="259"/>
        <end position="280"/>
    </location>
</feature>
<reference evidence="3 4" key="1">
    <citation type="submission" date="2020-08" db="EMBL/GenBank/DDBJ databases">
        <title>Sequencing the genomes of 1000 actinobacteria strains.</title>
        <authorList>
            <person name="Klenk H.-P."/>
        </authorList>
    </citation>
    <scope>NUCLEOTIDE SEQUENCE [LARGE SCALE GENOMIC DNA]</scope>
    <source>
        <strain evidence="3 4">DSM 45790</strain>
    </source>
</reference>
<dbReference type="RefSeq" id="WP_184615157.1">
    <property type="nucleotide sequence ID" value="NZ_BOOS01000031.1"/>
</dbReference>
<sequence length="285" mass="29563">MTGNASATARAERPTTETGRTRVAPHRRPGLADAVRAEWRKTATMRSTWITLVVAVALGAFFGALFGGAGATDFAKLTAAERAAFHPVPDVRAFLFVHLVTGYVGLRAFTVEYATRTISVTLAASPRRGRLLAAKAIVCAGVTLVAGWLSGCAVLFAGRAVLTAKDVPVNALGEPGMIRVLAGTGALLALVSLIGLALGCLVRNTAGALSVLATMGILIPAMAPLYPEAPARLVLGYWPITAGLRLLSLDDDPALPGPWAGITVTCAWAAALLLAAYVALRRRDA</sequence>
<keyword evidence="2" id="KW-0812">Transmembrane</keyword>
<feature type="transmembrane region" description="Helical" evidence="2">
    <location>
        <begin position="131"/>
        <end position="157"/>
    </location>
</feature>